<dbReference type="InParanoid" id="S0EV57"/>
<dbReference type="eggNOG" id="COG0758">
    <property type="taxonomic scope" value="Bacteria"/>
</dbReference>
<dbReference type="RefSeq" id="WP_016481794.1">
    <property type="nucleotide sequence ID" value="NC_021487.1"/>
</dbReference>
<dbReference type="Gene3D" id="3.40.50.450">
    <property type="match status" value="1"/>
</dbReference>
<dbReference type="AlphaFoldDB" id="S0EV57"/>
<dbReference type="HOGENOM" id="CLU_876318_0_0_0"/>
<reference evidence="2" key="1">
    <citation type="submission" date="2013-03" db="EMBL/GenBank/DDBJ databases">
        <title>Genome sequence of Chthonomonas calidirosea, the first sequenced genome from the Armatimonadetes phylum (formally candidate division OP10).</title>
        <authorList>
            <person name="Lee K.C.Y."/>
            <person name="Morgan X.C."/>
            <person name="Dunfield P.F."/>
            <person name="Tamas I."/>
            <person name="Houghton K.M."/>
            <person name="Vyssotski M."/>
            <person name="Ryan J.L.J."/>
            <person name="Lagutin K."/>
            <person name="McDonald I.R."/>
            <person name="Stott M.B."/>
        </authorList>
    </citation>
    <scope>NUCLEOTIDE SEQUENCE [LARGE SCALE GENOMIC DNA]</scope>
    <source>
        <strain evidence="2">DSM 23976 / ICMP 18418 / T49</strain>
    </source>
</reference>
<proteinExistence type="predicted"/>
<dbReference type="Proteomes" id="UP000014227">
    <property type="component" value="Chromosome I"/>
</dbReference>
<dbReference type="STRING" id="454171.CP488_00761"/>
<evidence type="ECO:0000313" key="1">
    <source>
        <dbReference type="EMBL" id="CCW34232.1"/>
    </source>
</evidence>
<sequence>MSDQIRQFVPNFSYLKLALLLHHVPYIGAKQLEHALSRLLVEQVTLGEFLNFSSVELKERFGLASRAIAYLMGKKEPLMEKAEALVRVVRFYNLHCVTRTQLTYPSRLETYDPSPPPILYGLGRYQLLDDSTEGFTFTILVSNGATEETYTNLEKIASELIACKGIPVTGHDRLPYQRLALTAQRSIHPVIYVLDRGLREAMGERFDQALFPAARIHAIDFCGDRDLVLSPFRLDDHCLGQNNRRRDQLIIALSDIIVALDIRENGILHQECLRAIQRGQHVFITETGREGNRRLHEAGAELISSDFRSWLQSSQEE</sequence>
<dbReference type="PATRIC" id="fig|1303518.3.peg.403"/>
<evidence type="ECO:0000313" key="2">
    <source>
        <dbReference type="Proteomes" id="UP000014227"/>
    </source>
</evidence>
<accession>S0EV57</accession>
<organism evidence="1 2">
    <name type="scientific">Chthonomonas calidirosea (strain DSM 23976 / ICMP 18418 / T49)</name>
    <dbReference type="NCBI Taxonomy" id="1303518"/>
    <lineage>
        <taxon>Bacteria</taxon>
        <taxon>Bacillati</taxon>
        <taxon>Armatimonadota</taxon>
        <taxon>Chthonomonadia</taxon>
        <taxon>Chthonomonadales</taxon>
        <taxon>Chthonomonadaceae</taxon>
        <taxon>Chthonomonas</taxon>
    </lineage>
</organism>
<gene>
    <name evidence="1" type="ORF">CCALI_00395</name>
</gene>
<dbReference type="EMBL" id="HF951689">
    <property type="protein sequence ID" value="CCW34232.1"/>
    <property type="molecule type" value="Genomic_DNA"/>
</dbReference>
<protein>
    <submittedName>
        <fullName evidence="1">Predicted Rossmann fold nucleotide-binding protein involved in DNA uptake</fullName>
    </submittedName>
</protein>
<dbReference type="KEGG" id="ccz:CCALI_00395"/>
<name>S0EV57_CHTCT</name>
<keyword evidence="2" id="KW-1185">Reference proteome</keyword>